<evidence type="ECO:0000313" key="2">
    <source>
        <dbReference type="EMBL" id="CCG46502.1"/>
    </source>
</evidence>
<protein>
    <recommendedName>
        <fullName evidence="4">DUF4878 domain-containing protein</fullName>
    </recommendedName>
</protein>
<evidence type="ECO:0000256" key="1">
    <source>
        <dbReference type="SAM" id="Phobius"/>
    </source>
</evidence>
<keyword evidence="1" id="KW-0472">Membrane</keyword>
<keyword evidence="1" id="KW-1133">Transmembrane helix</keyword>
<name>I0JQT2_HALH3</name>
<reference evidence="2 3" key="1">
    <citation type="journal article" date="2013" name="Environ. Microbiol.">
        <title>Chloride and organic osmolytes: a hybrid strategy to cope with elevated salinities by the moderately halophilic, chloride-dependent bacterium Halobacillus halophilus.</title>
        <authorList>
            <person name="Saum S.H."/>
            <person name="Pfeiffer F."/>
            <person name="Palm P."/>
            <person name="Rampp M."/>
            <person name="Schuster S.C."/>
            <person name="Muller V."/>
            <person name="Oesterhelt D."/>
        </authorList>
    </citation>
    <scope>NUCLEOTIDE SEQUENCE [LARGE SCALE GENOMIC DNA]</scope>
    <source>
        <strain evidence="3">ATCC 35676 / DSM 2266 / JCM 20832 / KCTC 3685 / LMG 17431 / NBRC 102448 / NCIMB 2269</strain>
    </source>
</reference>
<dbReference type="KEGG" id="hhd:HBHAL_4160"/>
<proteinExistence type="predicted"/>
<dbReference type="Proteomes" id="UP000007397">
    <property type="component" value="Chromosome"/>
</dbReference>
<sequence>MGHMDEKSDSTRANRKPAFIWLIPCIVILWLIINSSSSLNSDVFGFLSLIETPEKTVEDFFTAIEAGELLEVEQYLHPSIPLHPVSNNGFIPENASIEILNIESDVSENIAVLNVMVEIYPEPLYEQNPDLVIVELERVDGKWLIYGLE</sequence>
<evidence type="ECO:0008006" key="4">
    <source>
        <dbReference type="Google" id="ProtNLM"/>
    </source>
</evidence>
<dbReference type="EMBL" id="HE717023">
    <property type="protein sequence ID" value="CCG46502.1"/>
    <property type="molecule type" value="Genomic_DNA"/>
</dbReference>
<dbReference type="AlphaFoldDB" id="I0JQT2"/>
<keyword evidence="1" id="KW-0812">Transmembrane</keyword>
<feature type="transmembrane region" description="Helical" evidence="1">
    <location>
        <begin position="17"/>
        <end position="33"/>
    </location>
</feature>
<organism evidence="2 3">
    <name type="scientific">Halobacillus halophilus (strain ATCC 35676 / DSM 2266 / JCM 20832 / KCTC 3685 / LMG 17431 / NBRC 102448 / NCIMB 2269)</name>
    <name type="common">Sporosarcina halophila</name>
    <dbReference type="NCBI Taxonomy" id="866895"/>
    <lineage>
        <taxon>Bacteria</taxon>
        <taxon>Bacillati</taxon>
        <taxon>Bacillota</taxon>
        <taxon>Bacilli</taxon>
        <taxon>Bacillales</taxon>
        <taxon>Bacillaceae</taxon>
        <taxon>Halobacillus</taxon>
    </lineage>
</organism>
<dbReference type="PATRIC" id="fig|866895.3.peg.3194"/>
<keyword evidence="3" id="KW-1185">Reference proteome</keyword>
<dbReference type="HOGENOM" id="CLU_1747096_0_0_9"/>
<gene>
    <name evidence="2" type="ordered locus">HBHAL_4160</name>
</gene>
<evidence type="ECO:0000313" key="3">
    <source>
        <dbReference type="Proteomes" id="UP000007397"/>
    </source>
</evidence>
<accession>I0JQT2</accession>